<dbReference type="Gene3D" id="1.10.357.10">
    <property type="entry name" value="Tetracycline Repressor, domain 2"/>
    <property type="match status" value="1"/>
</dbReference>
<comment type="caution">
    <text evidence="4">The sequence shown here is derived from an EMBL/GenBank/DDBJ whole genome shotgun (WGS) entry which is preliminary data.</text>
</comment>
<dbReference type="PANTHER" id="PTHR30055">
    <property type="entry name" value="HTH-TYPE TRANSCRIPTIONAL REGULATOR RUTR"/>
    <property type="match status" value="1"/>
</dbReference>
<dbReference type="Proteomes" id="UP000705283">
    <property type="component" value="Unassembled WGS sequence"/>
</dbReference>
<reference evidence="4" key="1">
    <citation type="submission" date="2020-11" db="EMBL/GenBank/DDBJ databases">
        <authorList>
            <person name="Lee S.D."/>
        </authorList>
    </citation>
    <scope>NUCLEOTIDE SEQUENCE</scope>
    <source>
        <strain evidence="4">SAP-2</strain>
    </source>
</reference>
<dbReference type="GO" id="GO:0000976">
    <property type="term" value="F:transcription cis-regulatory region binding"/>
    <property type="evidence" value="ECO:0007669"/>
    <property type="project" value="TreeGrafter"/>
</dbReference>
<evidence type="ECO:0000256" key="2">
    <source>
        <dbReference type="PROSITE-ProRule" id="PRU00335"/>
    </source>
</evidence>
<dbReference type="PROSITE" id="PS50977">
    <property type="entry name" value="HTH_TETR_2"/>
    <property type="match status" value="1"/>
</dbReference>
<feature type="domain" description="HTH tetR-type" evidence="3">
    <location>
        <begin position="13"/>
        <end position="73"/>
    </location>
</feature>
<reference evidence="4" key="2">
    <citation type="submission" date="2022-09" db="EMBL/GenBank/DDBJ databases">
        <title>Rouxiella aceris sp. nov., isolated from tree sap and emended description of the genus Rhouxiella.</title>
        <authorList>
            <person name="Kim I.S."/>
        </authorList>
    </citation>
    <scope>NUCLEOTIDE SEQUENCE</scope>
    <source>
        <strain evidence="4">SAP-2</strain>
    </source>
</reference>
<dbReference type="SUPFAM" id="SSF46689">
    <property type="entry name" value="Homeodomain-like"/>
    <property type="match status" value="1"/>
</dbReference>
<evidence type="ECO:0000256" key="1">
    <source>
        <dbReference type="ARBA" id="ARBA00023125"/>
    </source>
</evidence>
<proteinExistence type="predicted"/>
<keyword evidence="1 2" id="KW-0238">DNA-binding</keyword>
<name>A0AA40X4P1_9GAMM</name>
<accession>A0AA40X4P1</accession>
<evidence type="ECO:0000313" key="5">
    <source>
        <dbReference type="Proteomes" id="UP000705283"/>
    </source>
</evidence>
<gene>
    <name evidence="4" type="ORF">ITX54_15895</name>
</gene>
<dbReference type="RefSeq" id="WP_194978365.1">
    <property type="nucleotide sequence ID" value="NZ_JADMKS010000006.1"/>
</dbReference>
<dbReference type="AlphaFoldDB" id="A0AA40X4P1"/>
<evidence type="ECO:0000259" key="3">
    <source>
        <dbReference type="PROSITE" id="PS50977"/>
    </source>
</evidence>
<sequence length="183" mass="20464">MATAPRKTWQQDPQRRTIILRATLETIALHGVDGTTYRKIAQCAAIPLGSVTYYFPSMQALLLEAFSTLAHDAFTAFAATLNHAQDKMQARQAIVEIIFGEVTAGDKTNQLSYELYSYACRTPVMKQVMKNWMNQSRASLERHFSPLAAVALDALIEGMILHRSVIPVAEEDVYRMVAQLSEL</sequence>
<dbReference type="PANTHER" id="PTHR30055:SF226">
    <property type="entry name" value="HTH-TYPE TRANSCRIPTIONAL REGULATOR PKSA"/>
    <property type="match status" value="1"/>
</dbReference>
<dbReference type="Pfam" id="PF00440">
    <property type="entry name" value="TetR_N"/>
    <property type="match status" value="1"/>
</dbReference>
<dbReference type="InterPro" id="IPR001647">
    <property type="entry name" value="HTH_TetR"/>
</dbReference>
<evidence type="ECO:0000313" key="4">
    <source>
        <dbReference type="EMBL" id="MBF6638147.1"/>
    </source>
</evidence>
<dbReference type="GO" id="GO:0003700">
    <property type="term" value="F:DNA-binding transcription factor activity"/>
    <property type="evidence" value="ECO:0007669"/>
    <property type="project" value="TreeGrafter"/>
</dbReference>
<dbReference type="EMBL" id="JADMKS010000006">
    <property type="protein sequence ID" value="MBF6638147.1"/>
    <property type="molecule type" value="Genomic_DNA"/>
</dbReference>
<feature type="DNA-binding region" description="H-T-H motif" evidence="2">
    <location>
        <begin position="36"/>
        <end position="55"/>
    </location>
</feature>
<dbReference type="InterPro" id="IPR009057">
    <property type="entry name" value="Homeodomain-like_sf"/>
</dbReference>
<dbReference type="InterPro" id="IPR050109">
    <property type="entry name" value="HTH-type_TetR-like_transc_reg"/>
</dbReference>
<protein>
    <submittedName>
        <fullName evidence="4">TetR family transcriptional regulator</fullName>
    </submittedName>
</protein>
<organism evidence="4 5">
    <name type="scientific">Rouxiella silvae</name>
    <dbReference type="NCBI Taxonomy" id="1646373"/>
    <lineage>
        <taxon>Bacteria</taxon>
        <taxon>Pseudomonadati</taxon>
        <taxon>Pseudomonadota</taxon>
        <taxon>Gammaproteobacteria</taxon>
        <taxon>Enterobacterales</taxon>
        <taxon>Yersiniaceae</taxon>
        <taxon>Rouxiella</taxon>
    </lineage>
</organism>